<dbReference type="AlphaFoldDB" id="A0A8H4LJF3"/>
<comment type="caution">
    <text evidence="2">The sequence shown here is derived from an EMBL/GenBank/DDBJ whole genome shotgun (WGS) entry which is preliminary data.</text>
</comment>
<dbReference type="OrthoDB" id="5154063at2759"/>
<evidence type="ECO:0000313" key="3">
    <source>
        <dbReference type="Proteomes" id="UP000554235"/>
    </source>
</evidence>
<name>A0A8H4LJF3_9HYPO</name>
<organism evidence="2 3">
    <name type="scientific">Fusarium albosuccineum</name>
    <dbReference type="NCBI Taxonomy" id="1237068"/>
    <lineage>
        <taxon>Eukaryota</taxon>
        <taxon>Fungi</taxon>
        <taxon>Dikarya</taxon>
        <taxon>Ascomycota</taxon>
        <taxon>Pezizomycotina</taxon>
        <taxon>Sordariomycetes</taxon>
        <taxon>Hypocreomycetidae</taxon>
        <taxon>Hypocreales</taxon>
        <taxon>Nectriaceae</taxon>
        <taxon>Fusarium</taxon>
        <taxon>Fusarium decemcellulare species complex</taxon>
    </lineage>
</organism>
<keyword evidence="3" id="KW-1185">Reference proteome</keyword>
<proteinExistence type="predicted"/>
<reference evidence="2 3" key="1">
    <citation type="submission" date="2020-01" db="EMBL/GenBank/DDBJ databases">
        <title>Identification and distribution of gene clusters putatively required for synthesis of sphingolipid metabolism inhibitors in phylogenetically diverse species of the filamentous fungus Fusarium.</title>
        <authorList>
            <person name="Kim H.-S."/>
            <person name="Busman M."/>
            <person name="Brown D.W."/>
            <person name="Divon H."/>
            <person name="Uhlig S."/>
            <person name="Proctor R.H."/>
        </authorList>
    </citation>
    <scope>NUCLEOTIDE SEQUENCE [LARGE SCALE GENOMIC DNA]</scope>
    <source>
        <strain evidence="2 3">NRRL 20459</strain>
    </source>
</reference>
<evidence type="ECO:0000313" key="2">
    <source>
        <dbReference type="EMBL" id="KAF4468979.1"/>
    </source>
</evidence>
<accession>A0A8H4LJF3</accession>
<feature type="region of interest" description="Disordered" evidence="1">
    <location>
        <begin position="249"/>
        <end position="276"/>
    </location>
</feature>
<gene>
    <name evidence="2" type="ORF">FALBO_4132</name>
</gene>
<protein>
    <submittedName>
        <fullName evidence="2">Uncharacterized protein</fullName>
    </submittedName>
</protein>
<dbReference type="Proteomes" id="UP000554235">
    <property type="component" value="Unassembled WGS sequence"/>
</dbReference>
<evidence type="ECO:0000256" key="1">
    <source>
        <dbReference type="SAM" id="MobiDB-lite"/>
    </source>
</evidence>
<feature type="compositionally biased region" description="Acidic residues" evidence="1">
    <location>
        <begin position="211"/>
        <end position="221"/>
    </location>
</feature>
<dbReference type="EMBL" id="JAADYS010000538">
    <property type="protein sequence ID" value="KAF4468979.1"/>
    <property type="molecule type" value="Genomic_DNA"/>
</dbReference>
<feature type="compositionally biased region" description="Acidic residues" evidence="1">
    <location>
        <begin position="251"/>
        <end position="261"/>
    </location>
</feature>
<sequence>MPCCIAVIQYLQCRHSNLFKIGCTSQCEGLCPPSQQQTLLISHYLWSCEDCHQRYFNRAEDDRCNRWANRSMSLASQYPLSNRQCLLDLLRTRELYEDRRSEMARVAQVEEIQWVAEWTLEYGLMIFDVLYKRAWVPEKAADRIVQLRDLRLWDLVVVKDALRDRKELMLTQSHESFWIVRGSLLDQQKHRKQAWRPPIQNRPPPPLFSMEETDEETDEELDRTTPRSMRDSSTQTDLEKLHNWFLKTEQDYDNMTDDDNDGQEKEREDAIMEDIS</sequence>
<feature type="region of interest" description="Disordered" evidence="1">
    <location>
        <begin position="191"/>
        <end position="236"/>
    </location>
</feature>